<feature type="transmembrane region" description="Helical" evidence="2">
    <location>
        <begin position="12"/>
        <end position="32"/>
    </location>
</feature>
<dbReference type="EMBL" id="JAPRAY010000002">
    <property type="protein sequence ID" value="MCZ0666219.1"/>
    <property type="molecule type" value="Genomic_DNA"/>
</dbReference>
<keyword evidence="2" id="KW-0812">Transmembrane</keyword>
<proteinExistence type="predicted"/>
<keyword evidence="1" id="KW-0175">Coiled coil</keyword>
<gene>
    <name evidence="3" type="ORF">OZZ17_01515</name>
</gene>
<dbReference type="RefSeq" id="WP_268803247.1">
    <property type="nucleotide sequence ID" value="NZ_JAPRAY010000002.1"/>
</dbReference>
<dbReference type="Proteomes" id="UP001079535">
    <property type="component" value="Unassembled WGS sequence"/>
</dbReference>
<sequence length="191" mass="22640">MDAFLELFGSYTLFGLSIYKWFLIGGATLFIYKTVIRKVYKKIKSAYELYEEKEEMLQKALEQIDRYPEWRQQSIDIQAEFLEKIQSLSDNQKECVKRLERIEESNRKRELNKAYAKLLQSHKYFTDKKKNPLQAWTKMESDSFWNIFGDYEEAGGNGQMHTEVQPDMVKLRVIQMDDTDAIAELYASRAI</sequence>
<evidence type="ECO:0000256" key="2">
    <source>
        <dbReference type="SAM" id="Phobius"/>
    </source>
</evidence>
<evidence type="ECO:0000313" key="3">
    <source>
        <dbReference type="EMBL" id="MCZ0666219.1"/>
    </source>
</evidence>
<organism evidence="3 4">
    <name type="scientific">Mediterraneibacter gnavus</name>
    <name type="common">Ruminococcus gnavus</name>
    <dbReference type="NCBI Taxonomy" id="33038"/>
    <lineage>
        <taxon>Bacteria</taxon>
        <taxon>Bacillati</taxon>
        <taxon>Bacillota</taxon>
        <taxon>Clostridia</taxon>
        <taxon>Lachnospirales</taxon>
        <taxon>Lachnospiraceae</taxon>
        <taxon>Mediterraneibacter</taxon>
    </lineage>
</organism>
<dbReference type="AlphaFoldDB" id="A0A9Q4EX73"/>
<name>A0A9Q4EX73_MEDGN</name>
<evidence type="ECO:0000256" key="1">
    <source>
        <dbReference type="SAM" id="Coils"/>
    </source>
</evidence>
<keyword evidence="2" id="KW-1133">Transmembrane helix</keyword>
<reference evidence="3" key="1">
    <citation type="submission" date="2022-11" db="EMBL/GenBank/DDBJ databases">
        <title>Temperate bacteriophages infecting mucin-degrading bacterium Ruminococcus gnavus from the human gut.</title>
        <authorList>
            <person name="Buttimer C."/>
        </authorList>
    </citation>
    <scope>NUCLEOTIDE SEQUENCE</scope>
    <source>
        <strain evidence="3">CCUG 49994</strain>
    </source>
</reference>
<accession>A0A9Q4EX73</accession>
<evidence type="ECO:0000313" key="4">
    <source>
        <dbReference type="Proteomes" id="UP001079535"/>
    </source>
</evidence>
<protein>
    <submittedName>
        <fullName evidence="3">Uncharacterized protein</fullName>
    </submittedName>
</protein>
<feature type="coiled-coil region" evidence="1">
    <location>
        <begin position="40"/>
        <end position="105"/>
    </location>
</feature>
<comment type="caution">
    <text evidence="3">The sequence shown here is derived from an EMBL/GenBank/DDBJ whole genome shotgun (WGS) entry which is preliminary data.</text>
</comment>
<keyword evidence="2" id="KW-0472">Membrane</keyword>